<dbReference type="RefSeq" id="WP_184624657.1">
    <property type="nucleotide sequence ID" value="NZ_JACHCC010000005.1"/>
</dbReference>
<feature type="transmembrane region" description="Helical" evidence="1">
    <location>
        <begin position="125"/>
        <end position="144"/>
    </location>
</feature>
<evidence type="ECO:0000313" key="3">
    <source>
        <dbReference type="Proteomes" id="UP000521017"/>
    </source>
</evidence>
<reference evidence="2 3" key="1">
    <citation type="submission" date="2020-08" db="EMBL/GenBank/DDBJ databases">
        <title>Genomic Encyclopedia of Type Strains, Phase IV (KMG-V): Genome sequencing to study the core and pangenomes of soil and plant-associated prokaryotes.</title>
        <authorList>
            <person name="Whitman W."/>
        </authorList>
    </citation>
    <scope>NUCLEOTIDE SEQUENCE [LARGE SCALE GENOMIC DNA]</scope>
    <source>
        <strain evidence="2 3">M2T3</strain>
    </source>
</reference>
<name>A0A7X0J508_9SPHI</name>
<feature type="transmembrane region" description="Helical" evidence="1">
    <location>
        <begin position="99"/>
        <end position="119"/>
    </location>
</feature>
<evidence type="ECO:0000313" key="2">
    <source>
        <dbReference type="EMBL" id="MBB6499932.1"/>
    </source>
</evidence>
<dbReference type="EMBL" id="JACHCC010000005">
    <property type="protein sequence ID" value="MBB6499932.1"/>
    <property type="molecule type" value="Genomic_DNA"/>
</dbReference>
<feature type="transmembrane region" description="Helical" evidence="1">
    <location>
        <begin position="72"/>
        <end position="92"/>
    </location>
</feature>
<dbReference type="Proteomes" id="UP000521017">
    <property type="component" value="Unassembled WGS sequence"/>
</dbReference>
<feature type="transmembrane region" description="Helical" evidence="1">
    <location>
        <begin position="39"/>
        <end position="60"/>
    </location>
</feature>
<keyword evidence="1" id="KW-0472">Membrane</keyword>
<keyword evidence="1" id="KW-0812">Transmembrane</keyword>
<organism evidence="2 3">
    <name type="scientific">Pedobacter cryoconitis</name>
    <dbReference type="NCBI Taxonomy" id="188932"/>
    <lineage>
        <taxon>Bacteria</taxon>
        <taxon>Pseudomonadati</taxon>
        <taxon>Bacteroidota</taxon>
        <taxon>Sphingobacteriia</taxon>
        <taxon>Sphingobacteriales</taxon>
        <taxon>Sphingobacteriaceae</taxon>
        <taxon>Pedobacter</taxon>
    </lineage>
</organism>
<evidence type="ECO:0008006" key="4">
    <source>
        <dbReference type="Google" id="ProtNLM"/>
    </source>
</evidence>
<evidence type="ECO:0000256" key="1">
    <source>
        <dbReference type="SAM" id="Phobius"/>
    </source>
</evidence>
<sequence>MSDKTETSSCNCNTEPIVINNTHKTINGVTKTVKAIPSAMMSILIAFFPKCPLCWAVYMSMFSSIGLAQIPYLPWLLPILIGFMGVHLLLLFKKIRTKGYLPFFISLCGCGLLLLNRFAFPAEKLISMTGLSLIIIGSLLNNLTTKHLSLTFSKNTNKP</sequence>
<comment type="caution">
    <text evidence="2">The sequence shown here is derived from an EMBL/GenBank/DDBJ whole genome shotgun (WGS) entry which is preliminary data.</text>
</comment>
<accession>A0A7X0J508</accession>
<gene>
    <name evidence="2" type="ORF">HDF25_002076</name>
</gene>
<keyword evidence="1" id="KW-1133">Transmembrane helix</keyword>
<dbReference type="AlphaFoldDB" id="A0A7X0J508"/>
<proteinExistence type="predicted"/>
<protein>
    <recommendedName>
        <fullName evidence="4">MerC mercury resistance protein</fullName>
    </recommendedName>
</protein>